<dbReference type="GO" id="GO:0009002">
    <property type="term" value="F:serine-type D-Ala-D-Ala carboxypeptidase activity"/>
    <property type="evidence" value="ECO:0007669"/>
    <property type="project" value="InterPro"/>
</dbReference>
<feature type="binding site" evidence="8">
    <location>
        <position position="242"/>
    </location>
    <ligand>
        <name>substrate</name>
    </ligand>
</feature>
<comment type="similarity">
    <text evidence="1 9">Belongs to the peptidase S11 family.</text>
</comment>
<dbReference type="InterPro" id="IPR012338">
    <property type="entry name" value="Beta-lactam/transpept-like"/>
</dbReference>
<feature type="active site" evidence="7">
    <location>
        <position position="128"/>
    </location>
</feature>
<evidence type="ECO:0000256" key="2">
    <source>
        <dbReference type="ARBA" id="ARBA00022729"/>
    </source>
</evidence>
<dbReference type="GO" id="GO:0009252">
    <property type="term" value="P:peptidoglycan biosynthetic process"/>
    <property type="evidence" value="ECO:0007669"/>
    <property type="project" value="UniProtKB-KW"/>
</dbReference>
<keyword evidence="4" id="KW-0133">Cell shape</keyword>
<evidence type="ECO:0000256" key="3">
    <source>
        <dbReference type="ARBA" id="ARBA00022801"/>
    </source>
</evidence>
<accession>A0A9D2EKX9</accession>
<evidence type="ECO:0000256" key="1">
    <source>
        <dbReference type="ARBA" id="ARBA00007164"/>
    </source>
</evidence>
<dbReference type="Proteomes" id="UP000824049">
    <property type="component" value="Unassembled WGS sequence"/>
</dbReference>
<dbReference type="Gene3D" id="3.40.710.10">
    <property type="entry name" value="DD-peptidase/beta-lactamase superfamily"/>
    <property type="match status" value="1"/>
</dbReference>
<evidence type="ECO:0000259" key="10">
    <source>
        <dbReference type="Pfam" id="PF00768"/>
    </source>
</evidence>
<proteinExistence type="inferred from homology"/>
<feature type="active site" description="Acyl-ester intermediate" evidence="7">
    <location>
        <position position="70"/>
    </location>
</feature>
<evidence type="ECO:0000256" key="9">
    <source>
        <dbReference type="RuleBase" id="RU004016"/>
    </source>
</evidence>
<dbReference type="InterPro" id="IPR018044">
    <property type="entry name" value="Peptidase_S11"/>
</dbReference>
<keyword evidence="6" id="KW-0961">Cell wall biogenesis/degradation</keyword>
<keyword evidence="3 11" id="KW-0378">Hydrolase</keyword>
<dbReference type="GO" id="GO:0008360">
    <property type="term" value="P:regulation of cell shape"/>
    <property type="evidence" value="ECO:0007669"/>
    <property type="project" value="UniProtKB-KW"/>
</dbReference>
<feature type="active site" description="Proton acceptor" evidence="7">
    <location>
        <position position="73"/>
    </location>
</feature>
<reference evidence="11" key="2">
    <citation type="submission" date="2021-04" db="EMBL/GenBank/DDBJ databases">
        <authorList>
            <person name="Gilroy R."/>
        </authorList>
    </citation>
    <scope>NUCLEOTIDE SEQUENCE</scope>
    <source>
        <strain evidence="11">CHK179-28034</strain>
    </source>
</reference>
<gene>
    <name evidence="11" type="ORF">H9968_04220</name>
</gene>
<dbReference type="AlphaFoldDB" id="A0A9D2EKX9"/>
<dbReference type="InterPro" id="IPR001967">
    <property type="entry name" value="Peptidase_S11_N"/>
</dbReference>
<dbReference type="GO" id="GO:0006508">
    <property type="term" value="P:proteolysis"/>
    <property type="evidence" value="ECO:0007669"/>
    <property type="project" value="InterPro"/>
</dbReference>
<dbReference type="SUPFAM" id="SSF56601">
    <property type="entry name" value="beta-lactamase/transpeptidase-like"/>
    <property type="match status" value="1"/>
</dbReference>
<evidence type="ECO:0000256" key="5">
    <source>
        <dbReference type="ARBA" id="ARBA00022984"/>
    </source>
</evidence>
<feature type="domain" description="Peptidase S11 D-alanyl-D-alanine carboxypeptidase A N-terminal" evidence="10">
    <location>
        <begin position="35"/>
        <end position="269"/>
    </location>
</feature>
<name>A0A9D2EKX9_9FIRM</name>
<dbReference type="EMBL" id="DXBR01000042">
    <property type="protein sequence ID" value="HIZ39122.1"/>
    <property type="molecule type" value="Genomic_DNA"/>
</dbReference>
<organism evidence="11 12">
    <name type="scientific">Candidatus Anaerobutyricum stercoris</name>
    <dbReference type="NCBI Taxonomy" id="2838457"/>
    <lineage>
        <taxon>Bacteria</taxon>
        <taxon>Bacillati</taxon>
        <taxon>Bacillota</taxon>
        <taxon>Clostridia</taxon>
        <taxon>Lachnospirales</taxon>
        <taxon>Lachnospiraceae</taxon>
        <taxon>Anaerobutyricum</taxon>
    </lineage>
</organism>
<comment type="caution">
    <text evidence="11">The sequence shown here is derived from an EMBL/GenBank/DDBJ whole genome shotgun (WGS) entry which is preliminary data.</text>
</comment>
<reference evidence="11" key="1">
    <citation type="journal article" date="2021" name="PeerJ">
        <title>Extensive microbial diversity within the chicken gut microbiome revealed by metagenomics and culture.</title>
        <authorList>
            <person name="Gilroy R."/>
            <person name="Ravi A."/>
            <person name="Getino M."/>
            <person name="Pursley I."/>
            <person name="Horton D.L."/>
            <person name="Alikhan N.F."/>
            <person name="Baker D."/>
            <person name="Gharbi K."/>
            <person name="Hall N."/>
            <person name="Watson M."/>
            <person name="Adriaenssens E.M."/>
            <person name="Foster-Nyarko E."/>
            <person name="Jarju S."/>
            <person name="Secka A."/>
            <person name="Antonio M."/>
            <person name="Oren A."/>
            <person name="Chaudhuri R.R."/>
            <person name="La Ragione R."/>
            <person name="Hildebrand F."/>
            <person name="Pallen M.J."/>
        </authorList>
    </citation>
    <scope>NUCLEOTIDE SEQUENCE</scope>
    <source>
        <strain evidence="11">CHK179-28034</strain>
    </source>
</reference>
<evidence type="ECO:0000256" key="7">
    <source>
        <dbReference type="PIRSR" id="PIRSR618044-1"/>
    </source>
</evidence>
<evidence type="ECO:0000256" key="4">
    <source>
        <dbReference type="ARBA" id="ARBA00022960"/>
    </source>
</evidence>
<evidence type="ECO:0000313" key="11">
    <source>
        <dbReference type="EMBL" id="HIZ39122.1"/>
    </source>
</evidence>
<dbReference type="PRINTS" id="PR00725">
    <property type="entry name" value="DADACBPTASE1"/>
</dbReference>
<evidence type="ECO:0000256" key="8">
    <source>
        <dbReference type="PIRSR" id="PIRSR618044-2"/>
    </source>
</evidence>
<keyword evidence="5" id="KW-0573">Peptidoglycan synthesis</keyword>
<keyword evidence="2" id="KW-0732">Signal</keyword>
<sequence length="515" mass="56307">MSDYTMDKNMRRRAGFFVAAVFCLCLLLPARGEAKVRAPKMQCHAYAVMDAGSGEILFGQDENKMIYPASTAKLMTAIVCIENGNVNKKIKTKSEIINGTTYGTYCLGLPSGVKFTFKDLLSMCLVASAADATDSLAAGVFGSKEACVEAMNAKCAEMGLTQTSFDNPVGSDIGAGFDKTYSTAAEMAEICRYAMTIPEIRSAVAKSHYDTSNGLVSCNTTNWFLRGMASYDEDEYTIIGSKSGTTNAAGDVFIATAVDDEGHEVICAYFGNVSKESTFSSIRKLLDYTFKKYENGKLQLTSGNYDVRCSDDLGDVYDEYADLGCYPSAKDGLFHPQRAVTRTELAKMLRGVNDLADNAVLDVFEKGNSRGNVTVSRLASLVQELFPEYLTEEEVQEALNGCSGIEELSEEEKEAYALFLKNGLSSDDSCRNAKQILTRKQALLIADKISDYQVRYYASHPEFLTGDMQLSASEEGAQVTYPELSHGNMNALAGFNKKWMEYLTNQIIRTAEEGA</sequence>
<dbReference type="GO" id="GO:0071555">
    <property type="term" value="P:cell wall organization"/>
    <property type="evidence" value="ECO:0007669"/>
    <property type="project" value="UniProtKB-KW"/>
</dbReference>
<protein>
    <submittedName>
        <fullName evidence="11">Serine hydrolase</fullName>
    </submittedName>
</protein>
<dbReference type="Pfam" id="PF00768">
    <property type="entry name" value="Peptidase_S11"/>
    <property type="match status" value="1"/>
</dbReference>
<evidence type="ECO:0000256" key="6">
    <source>
        <dbReference type="ARBA" id="ARBA00023316"/>
    </source>
</evidence>
<evidence type="ECO:0000313" key="12">
    <source>
        <dbReference type="Proteomes" id="UP000824049"/>
    </source>
</evidence>